<accession>A0A5J4NMB0</accession>
<keyword evidence="3" id="KW-0862">Zinc</keyword>
<feature type="compositionally biased region" description="Polar residues" evidence="5">
    <location>
        <begin position="835"/>
        <end position="844"/>
    </location>
</feature>
<evidence type="ECO:0000256" key="5">
    <source>
        <dbReference type="SAM" id="MobiDB-lite"/>
    </source>
</evidence>
<feature type="region of interest" description="Disordered" evidence="5">
    <location>
        <begin position="811"/>
        <end position="844"/>
    </location>
</feature>
<protein>
    <recommendedName>
        <fullName evidence="6">C2H2-type domain-containing protein</fullName>
    </recommendedName>
</protein>
<sequence>MVSTPQPYSQLDAIGDIAGPITLDVSTDGGSTEEMDENLCNEVSSGSSDDETSNALGTLNPTLSSSIPNNHYTRPLGTVTDETCDGKWTIVKVRVSFDVTRKGERSLVVDGYKFTKSRDGMCDRVFWRCSRRECKATAVTVADRVEHIRAVHSHEPPVPAEFFADHSVQYEQEVKFNNIINKQRPRARRRSQPGRLVSRVVFEGFGRNSEGAQPCDSYDPWLSVQNDSTKEDDSKVFGLISPDRTPLTRTTANGLTADTLTAILSHLVERRSSEVVRNGYDETKTSEASTSSAPLVDPDGLPIPIIATSRTSHSYTGQPSQPSVDFENSQRPFGSYPTNGCRVAEDVNSRNLKGHSSLEQLAAVASSFAEGSGFVVFSGSNSELDRVSSPVSNNLSVLVSPVPQLSQTPTDSDSGYKQANICVMRPIQGAHTPSNWNHSTVIFQPTKLKKNSHEWASEREPSIQQVSLFSTPSRDSHLPVTCRLSPSVETISASRELPFPILNGVISSCASNSTTYQSTTGNQGGRTHIGVLEHGAVENIFVPRYSSSCPNSTSFTLNSGLGSQLTKQPCVRHVLRDCDRPACPAVTSTSLSYAVLPSYQPSVWESSTNTARYPQFSERGVTPGKSPNTPNLLVHWKKEKIRESVEEDFEFDNRDGEHDLGFDNDLTARIGQSHNCYPCCACEQTDSSASLFQVRKRRLSSELPENVSEGKLVCCCPTTTPAGKRTLEPNLCSPPAIGQPNGTTPVSPDQDICAQVQDDVLVKVLKTVQQLTAKLNGDADPPEVIQNCRAIQACLDTIAAIKRSRAAEPYGLNTMGSEQQISPTNATVTKRDSRAQYNGSAESH</sequence>
<dbReference type="InterPro" id="IPR013087">
    <property type="entry name" value="Znf_C2H2_type"/>
</dbReference>
<gene>
    <name evidence="7" type="ORF">DEA37_0002255</name>
</gene>
<proteinExistence type="predicted"/>
<organism evidence="7 8">
    <name type="scientific">Paragonimus westermani</name>
    <dbReference type="NCBI Taxonomy" id="34504"/>
    <lineage>
        <taxon>Eukaryota</taxon>
        <taxon>Metazoa</taxon>
        <taxon>Spiralia</taxon>
        <taxon>Lophotrochozoa</taxon>
        <taxon>Platyhelminthes</taxon>
        <taxon>Trematoda</taxon>
        <taxon>Digenea</taxon>
        <taxon>Plagiorchiida</taxon>
        <taxon>Troglotremata</taxon>
        <taxon>Troglotrematidae</taxon>
        <taxon>Paragonimus</taxon>
    </lineage>
</organism>
<feature type="region of interest" description="Disordered" evidence="5">
    <location>
        <begin position="42"/>
        <end position="62"/>
    </location>
</feature>
<feature type="region of interest" description="Disordered" evidence="5">
    <location>
        <begin position="281"/>
        <end position="301"/>
    </location>
</feature>
<feature type="compositionally biased region" description="Polar residues" evidence="5">
    <location>
        <begin position="814"/>
        <end position="828"/>
    </location>
</feature>
<dbReference type="EMBL" id="QNGE01001855">
    <property type="protein sequence ID" value="KAA3676693.1"/>
    <property type="molecule type" value="Genomic_DNA"/>
</dbReference>
<reference evidence="7 8" key="1">
    <citation type="journal article" date="2019" name="Gigascience">
        <title>Whole-genome sequence of the oriental lung fluke Paragonimus westermani.</title>
        <authorList>
            <person name="Oey H."/>
            <person name="Zakrzewski M."/>
            <person name="Narain K."/>
            <person name="Devi K.R."/>
            <person name="Agatsuma T."/>
            <person name="Nawaratna S."/>
            <person name="Gobert G.N."/>
            <person name="Jones M.K."/>
            <person name="Ragan M.A."/>
            <person name="McManus D.P."/>
            <person name="Krause L."/>
        </authorList>
    </citation>
    <scope>NUCLEOTIDE SEQUENCE [LARGE SCALE GENOMIC DNA]</scope>
    <source>
        <strain evidence="7 8">IND2009</strain>
    </source>
</reference>
<evidence type="ECO:0000256" key="4">
    <source>
        <dbReference type="PROSITE-ProRule" id="PRU00042"/>
    </source>
</evidence>
<keyword evidence="8" id="KW-1185">Reference proteome</keyword>
<evidence type="ECO:0000259" key="6">
    <source>
        <dbReference type="PROSITE" id="PS50157"/>
    </source>
</evidence>
<dbReference type="Pfam" id="PF04500">
    <property type="entry name" value="FLYWCH"/>
    <property type="match status" value="1"/>
</dbReference>
<dbReference type="GO" id="GO:0008270">
    <property type="term" value="F:zinc ion binding"/>
    <property type="evidence" value="ECO:0007669"/>
    <property type="project" value="UniProtKB-KW"/>
</dbReference>
<evidence type="ECO:0000313" key="7">
    <source>
        <dbReference type="EMBL" id="KAA3676693.1"/>
    </source>
</evidence>
<dbReference type="Proteomes" id="UP000324629">
    <property type="component" value="Unassembled WGS sequence"/>
</dbReference>
<keyword evidence="1" id="KW-0479">Metal-binding</keyword>
<dbReference type="AlphaFoldDB" id="A0A5J4NMB0"/>
<dbReference type="Gene3D" id="2.20.25.240">
    <property type="match status" value="1"/>
</dbReference>
<keyword evidence="2 4" id="KW-0863">Zinc-finger</keyword>
<dbReference type="InterPro" id="IPR007588">
    <property type="entry name" value="Znf_FLYWCH"/>
</dbReference>
<feature type="domain" description="C2H2-type" evidence="6">
    <location>
        <begin position="127"/>
        <end position="157"/>
    </location>
</feature>
<evidence type="ECO:0000313" key="8">
    <source>
        <dbReference type="Proteomes" id="UP000324629"/>
    </source>
</evidence>
<comment type="caution">
    <text evidence="7">The sequence shown here is derived from an EMBL/GenBank/DDBJ whole genome shotgun (WGS) entry which is preliminary data.</text>
</comment>
<evidence type="ECO:0000256" key="1">
    <source>
        <dbReference type="ARBA" id="ARBA00022723"/>
    </source>
</evidence>
<evidence type="ECO:0000256" key="3">
    <source>
        <dbReference type="ARBA" id="ARBA00022833"/>
    </source>
</evidence>
<evidence type="ECO:0000256" key="2">
    <source>
        <dbReference type="ARBA" id="ARBA00022771"/>
    </source>
</evidence>
<dbReference type="PROSITE" id="PS50157">
    <property type="entry name" value="ZINC_FINGER_C2H2_2"/>
    <property type="match status" value="1"/>
</dbReference>
<name>A0A5J4NMB0_9TREM</name>